<dbReference type="Pfam" id="PF21530">
    <property type="entry name" value="Pif1_2B_dom"/>
    <property type="match status" value="1"/>
</dbReference>
<feature type="non-terminal residue" evidence="2">
    <location>
        <position position="138"/>
    </location>
</feature>
<evidence type="ECO:0000259" key="1">
    <source>
        <dbReference type="Pfam" id="PF21530"/>
    </source>
</evidence>
<feature type="domain" description="DNA helicase Pif1-like 2B" evidence="1">
    <location>
        <begin position="101"/>
        <end position="138"/>
    </location>
</feature>
<accession>A0A6N2AGI1</accession>
<proteinExistence type="predicted"/>
<protein>
    <recommendedName>
        <fullName evidence="1">DNA helicase Pif1-like 2B domain-containing protein</fullName>
    </recommendedName>
</protein>
<name>A0A6N2AGI1_SOLCI</name>
<dbReference type="EMBL" id="RXGB01038989">
    <property type="protein sequence ID" value="TMW80809.1"/>
    <property type="molecule type" value="Genomic_DNA"/>
</dbReference>
<evidence type="ECO:0000313" key="2">
    <source>
        <dbReference type="EMBL" id="TMW80809.1"/>
    </source>
</evidence>
<dbReference type="AlphaFoldDB" id="A0A6N2AGI1"/>
<sequence>YVYVDNNKEHVKLTHDVCIPSSHNHVESIVEALYPSLLQKYNNLTYLKERDIQTPMNEMVHVSNDKIMKMVPGEGRTYYSLENVCKTSVNTNEDDILYPTEFLNNLQFPCIPNHDIHLKVVCPVILLRNLKQMEGLCN</sequence>
<feature type="non-terminal residue" evidence="2">
    <location>
        <position position="1"/>
    </location>
</feature>
<reference evidence="2" key="1">
    <citation type="submission" date="2019-05" db="EMBL/GenBank/DDBJ databases">
        <title>The de novo reference genome and transcriptome assemblies of the wild tomato species Solanum chilense.</title>
        <authorList>
            <person name="Stam R."/>
            <person name="Nosenko T."/>
            <person name="Hoerger A.C."/>
            <person name="Stephan W."/>
            <person name="Seidel M.A."/>
            <person name="Kuhn J.M.M."/>
            <person name="Haberer G."/>
            <person name="Tellier A."/>
        </authorList>
    </citation>
    <scope>NUCLEOTIDE SEQUENCE</scope>
    <source>
        <tissue evidence="2">Mature leaves</tissue>
    </source>
</reference>
<dbReference type="InterPro" id="IPR049163">
    <property type="entry name" value="Pif1-like_2B_dom"/>
</dbReference>
<organism evidence="2">
    <name type="scientific">Solanum chilense</name>
    <name type="common">Tomato</name>
    <name type="synonym">Lycopersicon chilense</name>
    <dbReference type="NCBI Taxonomy" id="4083"/>
    <lineage>
        <taxon>Eukaryota</taxon>
        <taxon>Viridiplantae</taxon>
        <taxon>Streptophyta</taxon>
        <taxon>Embryophyta</taxon>
        <taxon>Tracheophyta</taxon>
        <taxon>Spermatophyta</taxon>
        <taxon>Magnoliopsida</taxon>
        <taxon>eudicotyledons</taxon>
        <taxon>Gunneridae</taxon>
        <taxon>Pentapetalae</taxon>
        <taxon>asterids</taxon>
        <taxon>lamiids</taxon>
        <taxon>Solanales</taxon>
        <taxon>Solanaceae</taxon>
        <taxon>Solanoideae</taxon>
        <taxon>Solaneae</taxon>
        <taxon>Solanum</taxon>
        <taxon>Solanum subgen. Lycopersicon</taxon>
    </lineage>
</organism>
<dbReference type="PANTHER" id="PTHR10492:SF101">
    <property type="entry name" value="ATP-DEPENDENT DNA HELICASE"/>
    <property type="match status" value="1"/>
</dbReference>
<comment type="caution">
    <text evidence="2">The sequence shown here is derived from an EMBL/GenBank/DDBJ whole genome shotgun (WGS) entry which is preliminary data.</text>
</comment>
<gene>
    <name evidence="2" type="ORF">EJD97_014884</name>
</gene>
<dbReference type="PANTHER" id="PTHR10492">
    <property type="match status" value="1"/>
</dbReference>